<evidence type="ECO:0000313" key="2">
    <source>
        <dbReference type="EMBL" id="KAK3776767.1"/>
    </source>
</evidence>
<dbReference type="EMBL" id="JAWDGP010003176">
    <property type="protein sequence ID" value="KAK3776767.1"/>
    <property type="molecule type" value="Genomic_DNA"/>
</dbReference>
<reference evidence="2" key="1">
    <citation type="journal article" date="2023" name="G3 (Bethesda)">
        <title>A reference genome for the long-term kleptoplast-retaining sea slug Elysia crispata morphotype clarki.</title>
        <authorList>
            <person name="Eastman K.E."/>
            <person name="Pendleton A.L."/>
            <person name="Shaikh M.A."/>
            <person name="Suttiyut T."/>
            <person name="Ogas R."/>
            <person name="Tomko P."/>
            <person name="Gavelis G."/>
            <person name="Widhalm J.R."/>
            <person name="Wisecaver J.H."/>
        </authorList>
    </citation>
    <scope>NUCLEOTIDE SEQUENCE</scope>
    <source>
        <strain evidence="2">ECLA1</strain>
    </source>
</reference>
<gene>
    <name evidence="2" type="ORF">RRG08_058517</name>
</gene>
<comment type="caution">
    <text evidence="2">The sequence shown here is derived from an EMBL/GenBank/DDBJ whole genome shotgun (WGS) entry which is preliminary data.</text>
</comment>
<dbReference type="Proteomes" id="UP001283361">
    <property type="component" value="Unassembled WGS sequence"/>
</dbReference>
<dbReference type="AlphaFoldDB" id="A0AAE0ZWU5"/>
<evidence type="ECO:0000256" key="1">
    <source>
        <dbReference type="SAM" id="MobiDB-lite"/>
    </source>
</evidence>
<sequence>MPYFLTDLMPSNFIPHDLKNNKKQVELKFPNWTYSVTGVKAYREGPSPQSKNRTGSSSSGHSQSRSRSQAGSEASLSPSPRGGGGAGPGGAGKTLVRESSTGSSRVQRQRSLKNSNDEALKRSRPHQAGYQLSQDLHDKQLASRRTLVGLTSPRAVFDKELKLRGLCSLFACPKRPLSQQQTHKPTTRRRQITSCPALLSHSAAFCNTPWATRGDQLEINTIS</sequence>
<feature type="compositionally biased region" description="Polar residues" evidence="1">
    <location>
        <begin position="97"/>
        <end position="106"/>
    </location>
</feature>
<evidence type="ECO:0000313" key="3">
    <source>
        <dbReference type="Proteomes" id="UP001283361"/>
    </source>
</evidence>
<proteinExistence type="predicted"/>
<feature type="compositionally biased region" description="Gly residues" evidence="1">
    <location>
        <begin position="81"/>
        <end position="92"/>
    </location>
</feature>
<organism evidence="2 3">
    <name type="scientific">Elysia crispata</name>
    <name type="common">lettuce slug</name>
    <dbReference type="NCBI Taxonomy" id="231223"/>
    <lineage>
        <taxon>Eukaryota</taxon>
        <taxon>Metazoa</taxon>
        <taxon>Spiralia</taxon>
        <taxon>Lophotrochozoa</taxon>
        <taxon>Mollusca</taxon>
        <taxon>Gastropoda</taxon>
        <taxon>Heterobranchia</taxon>
        <taxon>Euthyneura</taxon>
        <taxon>Panpulmonata</taxon>
        <taxon>Sacoglossa</taxon>
        <taxon>Placobranchoidea</taxon>
        <taxon>Plakobranchidae</taxon>
        <taxon>Elysia</taxon>
    </lineage>
</organism>
<protein>
    <submittedName>
        <fullName evidence="2">Uncharacterized protein</fullName>
    </submittedName>
</protein>
<feature type="region of interest" description="Disordered" evidence="1">
    <location>
        <begin position="40"/>
        <end position="136"/>
    </location>
</feature>
<feature type="compositionally biased region" description="Low complexity" evidence="1">
    <location>
        <begin position="56"/>
        <end position="80"/>
    </location>
</feature>
<keyword evidence="3" id="KW-1185">Reference proteome</keyword>
<accession>A0AAE0ZWU5</accession>
<name>A0AAE0ZWU5_9GAST</name>